<accession>A0A1H6DGM0</accession>
<dbReference type="Proteomes" id="UP000236745">
    <property type="component" value="Unassembled WGS sequence"/>
</dbReference>
<evidence type="ECO:0000256" key="4">
    <source>
        <dbReference type="ARBA" id="ARBA00020585"/>
    </source>
</evidence>
<evidence type="ECO:0000256" key="7">
    <source>
        <dbReference type="ARBA" id="ARBA00022676"/>
    </source>
</evidence>
<dbReference type="NCBIfam" id="NF003958">
    <property type="entry name" value="PRK05454.2-1"/>
    <property type="match status" value="1"/>
</dbReference>
<dbReference type="RefSeq" id="WP_104005369.1">
    <property type="nucleotide sequence ID" value="NZ_FNVQ01000006.1"/>
</dbReference>
<evidence type="ECO:0000259" key="14">
    <source>
        <dbReference type="Pfam" id="PF13632"/>
    </source>
</evidence>
<dbReference type="NCBIfam" id="NF003962">
    <property type="entry name" value="PRK05454.2-5"/>
    <property type="match status" value="1"/>
</dbReference>
<dbReference type="PANTHER" id="PTHR43867:SF5">
    <property type="entry name" value="GLUCANS BIOSYNTHESIS GLUCOSYLTRANSFERASE H"/>
    <property type="match status" value="1"/>
</dbReference>
<evidence type="ECO:0000256" key="13">
    <source>
        <dbReference type="SAM" id="Phobius"/>
    </source>
</evidence>
<feature type="transmembrane region" description="Helical" evidence="13">
    <location>
        <begin position="559"/>
        <end position="585"/>
    </location>
</feature>
<comment type="similarity">
    <text evidence="3">Belongs to the glycosyltransferase 2 family. OpgH subfamily.</text>
</comment>
<keyword evidence="16" id="KW-1185">Reference proteome</keyword>
<dbReference type="GO" id="GO:0005886">
    <property type="term" value="C:plasma membrane"/>
    <property type="evidence" value="ECO:0007669"/>
    <property type="project" value="UniProtKB-SubCell"/>
</dbReference>
<evidence type="ECO:0000313" key="15">
    <source>
        <dbReference type="EMBL" id="SEG84389.1"/>
    </source>
</evidence>
<protein>
    <recommendedName>
        <fullName evidence="4">Glucans biosynthesis glucosyltransferase H</fullName>
    </recommendedName>
</protein>
<comment type="subcellular location">
    <subcellularLocation>
        <location evidence="1">Cell inner membrane</location>
        <topology evidence="1">Multi-pass membrane protein</topology>
    </subcellularLocation>
</comment>
<evidence type="ECO:0000256" key="12">
    <source>
        <dbReference type="SAM" id="MobiDB-lite"/>
    </source>
</evidence>
<dbReference type="CDD" id="cd04191">
    <property type="entry name" value="Glucan_BSP_MdoH"/>
    <property type="match status" value="1"/>
</dbReference>
<evidence type="ECO:0000256" key="2">
    <source>
        <dbReference type="ARBA" id="ARBA00005001"/>
    </source>
</evidence>
<keyword evidence="7" id="KW-0328">Glycosyltransferase</keyword>
<dbReference type="PANTHER" id="PTHR43867">
    <property type="entry name" value="CELLULOSE SYNTHASE CATALYTIC SUBUNIT A [UDP-FORMING]"/>
    <property type="match status" value="1"/>
</dbReference>
<dbReference type="OrthoDB" id="9775281at2"/>
<dbReference type="SUPFAM" id="SSF53448">
    <property type="entry name" value="Nucleotide-diphospho-sugar transferases"/>
    <property type="match status" value="1"/>
</dbReference>
<evidence type="ECO:0000256" key="5">
    <source>
        <dbReference type="ARBA" id="ARBA00022475"/>
    </source>
</evidence>
<dbReference type="InterPro" id="IPR001173">
    <property type="entry name" value="Glyco_trans_2-like"/>
</dbReference>
<feature type="transmembrane region" description="Helical" evidence="13">
    <location>
        <begin position="75"/>
        <end position="100"/>
    </location>
</feature>
<dbReference type="InterPro" id="IPR050321">
    <property type="entry name" value="Glycosyltr_2/OpgH_subfam"/>
</dbReference>
<feature type="region of interest" description="Disordered" evidence="12">
    <location>
        <begin position="1"/>
        <end position="35"/>
    </location>
</feature>
<feature type="domain" description="Glycosyltransferase 2-like" evidence="14">
    <location>
        <begin position="219"/>
        <end position="417"/>
    </location>
</feature>
<proteinExistence type="inferred from homology"/>
<gene>
    <name evidence="15" type="ORF">SAMN05444390_106128</name>
</gene>
<evidence type="ECO:0000256" key="1">
    <source>
        <dbReference type="ARBA" id="ARBA00004429"/>
    </source>
</evidence>
<feature type="transmembrane region" description="Helical" evidence="13">
    <location>
        <begin position="395"/>
        <end position="416"/>
    </location>
</feature>
<comment type="pathway">
    <text evidence="2">Glycan metabolism; osmoregulated periplasmic glucan (OPG) biosynthesis.</text>
</comment>
<feature type="transmembrane region" description="Helical" evidence="13">
    <location>
        <begin position="42"/>
        <end position="63"/>
    </location>
</feature>
<evidence type="ECO:0000256" key="9">
    <source>
        <dbReference type="ARBA" id="ARBA00022692"/>
    </source>
</evidence>
<evidence type="ECO:0000256" key="10">
    <source>
        <dbReference type="ARBA" id="ARBA00022989"/>
    </source>
</evidence>
<dbReference type="InterPro" id="IPR029044">
    <property type="entry name" value="Nucleotide-diphossugar_trans"/>
</dbReference>
<evidence type="ECO:0000256" key="3">
    <source>
        <dbReference type="ARBA" id="ARBA00009337"/>
    </source>
</evidence>
<sequence length="710" mass="78649">MSPEQANKPGMPPIRAAEMQTQDLRRPLGPKATPDRAPGARYAVFGASALLLGFGGYEMYGVLSLGGTTPLEWAMLGLFLITFAWIALAAVSSVAGFIILRKRDRANSSKGPLRLEAKGRTAVLVPCYNENPASVATAIEAMVRELEQHGANSGFDWCLLSDTRDPQTALQEEEAVSLLRQRLGNSSRIYYRRRLVNTDRKSGNVAEFCRNWGSHYDYLLVLDADSLLSAEVIIELANRIDRDPNAGLIQTVPRLVGGTSLIARLQQFANAVYGPIIATGLARWAGSEGNFWGHNAIIRRQAFMECCGLPHLKGRAPFGGTILSHDFVEAALLRRCGWKVIIADDLEGSYEESPPSIVDLAVRDRRWCQGNLQHSKVIGSRGFHWVNRFHLLTGIFSYLCSPLWFALIVVGVMLALQAQYIRPEYFDSTLSLFPSWPRQDAPRAVRLFLLTMLVLLVPKILGIARVLMDPAQRRSLGGSARTLTSMLAEILLSAAIAPIMMCVHCGAVFSTLMGGDSGWNPQRRDDGSLPWKQLFYRHRWHTVIGILLTLIAWNNSPALLAWLSPAIFGLLLAAPLSALTSSLSIGRWFKGRQILATTEELNEPSILRTYRSLEPTIEAKLACIAPLATHFSDPALVRRHEALTPTYEGTPFSAEEALARVKIMDASNHRQALEWLSQKELDKVLLTPYLYRMMVSLAQNPRTQLEARTG</sequence>
<keyword evidence="6" id="KW-0997">Cell inner membrane</keyword>
<keyword evidence="5" id="KW-1003">Cell membrane</keyword>
<keyword evidence="11 13" id="KW-0472">Membrane</keyword>
<evidence type="ECO:0000256" key="11">
    <source>
        <dbReference type="ARBA" id="ARBA00023136"/>
    </source>
</evidence>
<dbReference type="Gene3D" id="3.90.550.10">
    <property type="entry name" value="Spore Coat Polysaccharide Biosynthesis Protein SpsA, Chain A"/>
    <property type="match status" value="1"/>
</dbReference>
<keyword evidence="8 15" id="KW-0808">Transferase</keyword>
<keyword evidence="10 13" id="KW-1133">Transmembrane helix</keyword>
<evidence type="ECO:0000313" key="16">
    <source>
        <dbReference type="Proteomes" id="UP000236745"/>
    </source>
</evidence>
<dbReference type="NCBIfam" id="NF003956">
    <property type="entry name" value="PRK05454.1-3"/>
    <property type="match status" value="1"/>
</dbReference>
<evidence type="ECO:0000256" key="6">
    <source>
        <dbReference type="ARBA" id="ARBA00022519"/>
    </source>
</evidence>
<organism evidence="15 16">
    <name type="scientific">Marinobacterium lutimaris</name>
    <dbReference type="NCBI Taxonomy" id="568106"/>
    <lineage>
        <taxon>Bacteria</taxon>
        <taxon>Pseudomonadati</taxon>
        <taxon>Pseudomonadota</taxon>
        <taxon>Gammaproteobacteria</taxon>
        <taxon>Oceanospirillales</taxon>
        <taxon>Oceanospirillaceae</taxon>
        <taxon>Marinobacterium</taxon>
    </lineage>
</organism>
<reference evidence="15 16" key="1">
    <citation type="submission" date="2016-10" db="EMBL/GenBank/DDBJ databases">
        <authorList>
            <person name="de Groot N.N."/>
        </authorList>
    </citation>
    <scope>NUCLEOTIDE SEQUENCE [LARGE SCALE GENOMIC DNA]</scope>
    <source>
        <strain evidence="15 16">DSM 22012</strain>
    </source>
</reference>
<dbReference type="AlphaFoldDB" id="A0A1H6DGM0"/>
<dbReference type="GO" id="GO:0016758">
    <property type="term" value="F:hexosyltransferase activity"/>
    <property type="evidence" value="ECO:0007669"/>
    <property type="project" value="TreeGrafter"/>
</dbReference>
<keyword evidence="9 13" id="KW-0812">Transmembrane</keyword>
<evidence type="ECO:0000256" key="8">
    <source>
        <dbReference type="ARBA" id="ARBA00022679"/>
    </source>
</evidence>
<feature type="transmembrane region" description="Helical" evidence="13">
    <location>
        <begin position="447"/>
        <end position="467"/>
    </location>
</feature>
<dbReference type="Pfam" id="PF13632">
    <property type="entry name" value="Glyco_trans_2_3"/>
    <property type="match status" value="1"/>
</dbReference>
<feature type="transmembrane region" description="Helical" evidence="13">
    <location>
        <begin position="487"/>
        <end position="513"/>
    </location>
</feature>
<dbReference type="EMBL" id="FNVQ01000006">
    <property type="protein sequence ID" value="SEG84389.1"/>
    <property type="molecule type" value="Genomic_DNA"/>
</dbReference>
<name>A0A1H6DGM0_9GAMM</name>